<dbReference type="Pfam" id="PF02481">
    <property type="entry name" value="DNA_processg_A"/>
    <property type="match status" value="1"/>
</dbReference>
<organism evidence="2 3">
    <name type="scientific">Anaeromassilibacillus senegalensis</name>
    <dbReference type="NCBI Taxonomy" id="1673717"/>
    <lineage>
        <taxon>Bacteria</taxon>
        <taxon>Bacillati</taxon>
        <taxon>Bacillota</taxon>
        <taxon>Clostridia</taxon>
        <taxon>Eubacteriales</taxon>
        <taxon>Acutalibacteraceae</taxon>
        <taxon>Anaeromassilibacillus</taxon>
    </lineage>
</organism>
<comment type="caution">
    <text evidence="2">The sequence shown here is derived from an EMBL/GenBank/DDBJ whole genome shotgun (WGS) entry which is preliminary data.</text>
</comment>
<dbReference type="Proteomes" id="UP001298681">
    <property type="component" value="Unassembled WGS sequence"/>
</dbReference>
<dbReference type="InterPro" id="IPR057666">
    <property type="entry name" value="DrpA_SLOG"/>
</dbReference>
<evidence type="ECO:0000259" key="1">
    <source>
        <dbReference type="Pfam" id="PF02481"/>
    </source>
</evidence>
<proteinExistence type="predicted"/>
<dbReference type="EMBL" id="JAKNHQ010000013">
    <property type="protein sequence ID" value="MCG4611230.1"/>
    <property type="molecule type" value="Genomic_DNA"/>
</dbReference>
<evidence type="ECO:0000313" key="2">
    <source>
        <dbReference type="EMBL" id="MCG4611230.1"/>
    </source>
</evidence>
<reference evidence="2 3" key="1">
    <citation type="submission" date="2022-01" db="EMBL/GenBank/DDBJ databases">
        <title>Collection of gut derived symbiotic bacterial strains cultured from healthy donors.</title>
        <authorList>
            <person name="Lin H."/>
            <person name="Kohout C."/>
            <person name="Waligurski E."/>
            <person name="Pamer E.G."/>
        </authorList>
    </citation>
    <scope>NUCLEOTIDE SEQUENCE [LARGE SCALE GENOMIC DNA]</scope>
    <source>
        <strain evidence="2 3">DFI.7.58</strain>
    </source>
</reference>
<evidence type="ECO:0000313" key="3">
    <source>
        <dbReference type="Proteomes" id="UP001298681"/>
    </source>
</evidence>
<accession>A0ABS9MKB1</accession>
<dbReference type="RefSeq" id="WP_087234907.1">
    <property type="nucleotide sequence ID" value="NZ_JAKNHQ010000013.1"/>
</dbReference>
<dbReference type="Gene3D" id="3.40.50.450">
    <property type="match status" value="1"/>
</dbReference>
<sequence length="109" mass="12453">MKVAVIGSRNLYVDPLEKYLPEDVTEIVSGGAKGIDTCARKYAIEHHIKLTEFLPEYYKYGKGAPLKRNLQIIEYADVVIAFWDGQSKGTKYVIDNCKKRNIPIQVYKI</sequence>
<dbReference type="SUPFAM" id="SSF102405">
    <property type="entry name" value="MCP/YpsA-like"/>
    <property type="match status" value="1"/>
</dbReference>
<protein>
    <submittedName>
        <fullName evidence="2">DUF2493 domain-containing protein</fullName>
    </submittedName>
</protein>
<name>A0ABS9MKB1_9FIRM</name>
<feature type="domain" description="Smf/DprA SLOG" evidence="1">
    <location>
        <begin position="2"/>
        <end position="58"/>
    </location>
</feature>
<gene>
    <name evidence="2" type="ORF">L0P57_09855</name>
</gene>
<keyword evidence="3" id="KW-1185">Reference proteome</keyword>